<dbReference type="AlphaFoldDB" id="A0A6V8QJS8"/>
<reference evidence="2 3" key="1">
    <citation type="submission" date="2020-07" db="EMBL/GenBank/DDBJ databases">
        <title>Trichoderma asperellum IC-1 whole genome shotgun sequence.</title>
        <authorList>
            <person name="Kanamasa S."/>
            <person name="Takahashi H."/>
        </authorList>
    </citation>
    <scope>NUCLEOTIDE SEQUENCE [LARGE SCALE GENOMIC DNA]</scope>
    <source>
        <strain evidence="2 3">IC-1</strain>
    </source>
</reference>
<evidence type="ECO:0000313" key="2">
    <source>
        <dbReference type="EMBL" id="GFP52734.1"/>
    </source>
</evidence>
<comment type="caution">
    <text evidence="2">The sequence shown here is derived from an EMBL/GenBank/DDBJ whole genome shotgun (WGS) entry which is preliminary data.</text>
</comment>
<dbReference type="OrthoDB" id="191139at2759"/>
<protein>
    <submittedName>
        <fullName evidence="2">Retinol dehydrogenase 14</fullName>
    </submittedName>
</protein>
<dbReference type="InterPro" id="IPR002347">
    <property type="entry name" value="SDR_fam"/>
</dbReference>
<name>A0A6V8QJS8_TRIAP</name>
<dbReference type="EMBL" id="BLZH01000001">
    <property type="protein sequence ID" value="GFP52734.1"/>
    <property type="molecule type" value="Genomic_DNA"/>
</dbReference>
<sequence>MATAADSQVILSSEFILSKYGESLADKTILITGVAGDSIAGELAVQVSSANPSTLILTARSESRVEPIVAKIKAKNPTVNVRFLKIDLSNLNDVRRAAKDLSDVSKIDHLVAVAGVMMPPFSKTVDGVESQFAVNYLANFLLVKELLPKVRAAAPKSSIVICGSSAMRSGVVNFDDINYNDGKDYDPRAGYGQSNAARSIFAKLLAEKLQGENIRVFSIDPGAVASGLQRHFTPEFIDMIRALRESGEPLRDIDGRSVTLPPFTGASEGAATLITAMIDPTIEESNGAYLHNNAVADEELTSHVLNRDNWPKLWALSEKLIGEPFDI</sequence>
<dbReference type="PANTHER" id="PTHR43157:SF31">
    <property type="entry name" value="PHOSPHATIDYLINOSITOL-GLYCAN BIOSYNTHESIS CLASS F PROTEIN"/>
    <property type="match status" value="1"/>
</dbReference>
<keyword evidence="1" id="KW-0560">Oxidoreductase</keyword>
<dbReference type="Pfam" id="PF00106">
    <property type="entry name" value="adh_short"/>
    <property type="match status" value="1"/>
</dbReference>
<dbReference type="SUPFAM" id="SSF51735">
    <property type="entry name" value="NAD(P)-binding Rossmann-fold domains"/>
    <property type="match status" value="1"/>
</dbReference>
<accession>A0A6V8QJS8</accession>
<dbReference type="InterPro" id="IPR036291">
    <property type="entry name" value="NAD(P)-bd_dom_sf"/>
</dbReference>
<proteinExistence type="predicted"/>
<evidence type="ECO:0000313" key="3">
    <source>
        <dbReference type="Proteomes" id="UP000517252"/>
    </source>
</evidence>
<organism evidence="2 3">
    <name type="scientific">Trichoderma asperellum</name>
    <name type="common">Filamentous fungus</name>
    <dbReference type="NCBI Taxonomy" id="101201"/>
    <lineage>
        <taxon>Eukaryota</taxon>
        <taxon>Fungi</taxon>
        <taxon>Dikarya</taxon>
        <taxon>Ascomycota</taxon>
        <taxon>Pezizomycotina</taxon>
        <taxon>Sordariomycetes</taxon>
        <taxon>Hypocreomycetidae</taxon>
        <taxon>Hypocreales</taxon>
        <taxon>Hypocreaceae</taxon>
        <taxon>Trichoderma</taxon>
    </lineage>
</organism>
<dbReference type="GO" id="GO:0016491">
    <property type="term" value="F:oxidoreductase activity"/>
    <property type="evidence" value="ECO:0007669"/>
    <property type="project" value="UniProtKB-KW"/>
</dbReference>
<evidence type="ECO:0000256" key="1">
    <source>
        <dbReference type="ARBA" id="ARBA00023002"/>
    </source>
</evidence>
<dbReference type="Gene3D" id="3.40.50.720">
    <property type="entry name" value="NAD(P)-binding Rossmann-like Domain"/>
    <property type="match status" value="1"/>
</dbReference>
<dbReference type="Proteomes" id="UP000517252">
    <property type="component" value="Unassembled WGS sequence"/>
</dbReference>
<dbReference type="PANTHER" id="PTHR43157">
    <property type="entry name" value="PHOSPHATIDYLINOSITOL-GLYCAN BIOSYNTHESIS CLASS F PROTEIN-RELATED"/>
    <property type="match status" value="1"/>
</dbReference>
<gene>
    <name evidence="2" type="ORF">TASIC1_0001088600</name>
</gene>